<dbReference type="EMBL" id="CABQ01000311">
    <property type="protein sequence ID" value="CBI09032.1"/>
    <property type="molecule type" value="Genomic_DNA"/>
</dbReference>
<dbReference type="Gene3D" id="3.40.50.300">
    <property type="entry name" value="P-loop containing nucleotide triphosphate hydrolases"/>
    <property type="match status" value="1"/>
</dbReference>
<dbReference type="InterPro" id="IPR007694">
    <property type="entry name" value="DNA_helicase_DnaB-like_C"/>
</dbReference>
<evidence type="ECO:0000259" key="2">
    <source>
        <dbReference type="PROSITE" id="PS51199"/>
    </source>
</evidence>
<dbReference type="GO" id="GO:0005524">
    <property type="term" value="F:ATP binding"/>
    <property type="evidence" value="ECO:0007669"/>
    <property type="project" value="InterPro"/>
</dbReference>
<dbReference type="GO" id="GO:0003678">
    <property type="term" value="F:DNA helicase activity"/>
    <property type="evidence" value="ECO:0007669"/>
    <property type="project" value="InterPro"/>
</dbReference>
<dbReference type="InterPro" id="IPR027417">
    <property type="entry name" value="P-loop_NTPase"/>
</dbReference>
<proteinExistence type="predicted"/>
<accession>E6QP61</accession>
<dbReference type="SUPFAM" id="SSF52540">
    <property type="entry name" value="P-loop containing nucleoside triphosphate hydrolases"/>
    <property type="match status" value="1"/>
</dbReference>
<reference evidence="3" key="1">
    <citation type="submission" date="2009-10" db="EMBL/GenBank/DDBJ databases">
        <title>Diversity of trophic interactions inside an arsenic-rich microbial ecosystem.</title>
        <authorList>
            <person name="Bertin P.N."/>
            <person name="Heinrich-Salmeron A."/>
            <person name="Pelletier E."/>
            <person name="Goulhen-Chollet F."/>
            <person name="Arsene-Ploetze F."/>
            <person name="Gallien S."/>
            <person name="Calteau A."/>
            <person name="Vallenet D."/>
            <person name="Casiot C."/>
            <person name="Chane-Woon-Ming B."/>
            <person name="Giloteaux L."/>
            <person name="Barakat M."/>
            <person name="Bonnefoy V."/>
            <person name="Bruneel O."/>
            <person name="Chandler M."/>
            <person name="Cleiss J."/>
            <person name="Duran R."/>
            <person name="Elbaz-Poulichet F."/>
            <person name="Fonknechten N."/>
            <person name="Lauga B."/>
            <person name="Mornico D."/>
            <person name="Ortet P."/>
            <person name="Schaeffer C."/>
            <person name="Siguier P."/>
            <person name="Alexander Thil Smith A."/>
            <person name="Van Dorsselaer A."/>
            <person name="Weissenbach J."/>
            <person name="Medigue C."/>
            <person name="Le Paslier D."/>
        </authorList>
    </citation>
    <scope>NUCLEOTIDE SEQUENCE</scope>
</reference>
<feature type="region of interest" description="Disordered" evidence="1">
    <location>
        <begin position="373"/>
        <end position="404"/>
    </location>
</feature>
<gene>
    <name evidence="3" type="ORF">CARN6_2574</name>
</gene>
<dbReference type="PANTHER" id="PTHR30153:SF2">
    <property type="entry name" value="REPLICATIVE DNA HELICASE"/>
    <property type="match status" value="1"/>
</dbReference>
<protein>
    <recommendedName>
        <fullName evidence="2">SF4 helicase domain-containing protein</fullName>
    </recommendedName>
</protein>
<feature type="compositionally biased region" description="Basic and acidic residues" evidence="1">
    <location>
        <begin position="376"/>
        <end position="387"/>
    </location>
</feature>
<name>E6QP61_9ZZZZ</name>
<organism evidence="3">
    <name type="scientific">mine drainage metagenome</name>
    <dbReference type="NCBI Taxonomy" id="410659"/>
    <lineage>
        <taxon>unclassified sequences</taxon>
        <taxon>metagenomes</taxon>
        <taxon>ecological metagenomes</taxon>
    </lineage>
</organism>
<comment type="caution">
    <text evidence="3">The sequence shown here is derived from an EMBL/GenBank/DDBJ whole genome shotgun (WGS) entry which is preliminary data.</text>
</comment>
<sequence length="417" mass="45544">MLVSSVQTASSAVHYAKLVREKARLRAMVTAGKRISAAAYDGEADPDGAAARALAILRAATDDLAAPSLRPLAEVTETYAARMASVPTFRTPWPSLDRLTGGFTADELVVWASDPGVGKSFALAQLAAYVAEHYGNVAYFTTEMGEWKTLQRFVALFSGVSARRQREGTQADRSPGTPGEKPFSPGERQRIQSALITLRRFPIFLSDETMSADDLVAQCRRLHRNSALSAVFIDTLGALSDVVGHSGPGRDPGTHERQKRVVWMLKALAKELGIPVHVAHHFSREAPVRGVPAAPSKGRLRDGGGLENTATTIILPYRETVVEKERGHGGREWTRIEYFWKIDKARDGNEMTLPMNFLGAQAMWTERNQDLAGALYDEREPSERLEPEPAPEQSPEPAAPEEPADLLEYAAARFAAS</sequence>
<dbReference type="AlphaFoldDB" id="E6QP61"/>
<dbReference type="Pfam" id="PF03796">
    <property type="entry name" value="DnaB_C"/>
    <property type="match status" value="1"/>
</dbReference>
<dbReference type="GO" id="GO:0005829">
    <property type="term" value="C:cytosol"/>
    <property type="evidence" value="ECO:0007669"/>
    <property type="project" value="TreeGrafter"/>
</dbReference>
<feature type="compositionally biased region" description="Pro residues" evidence="1">
    <location>
        <begin position="388"/>
        <end position="400"/>
    </location>
</feature>
<feature type="domain" description="SF4 helicase" evidence="2">
    <location>
        <begin position="82"/>
        <end position="371"/>
    </location>
</feature>
<dbReference type="GO" id="GO:0006260">
    <property type="term" value="P:DNA replication"/>
    <property type="evidence" value="ECO:0007669"/>
    <property type="project" value="InterPro"/>
</dbReference>
<dbReference type="InterPro" id="IPR016136">
    <property type="entry name" value="DNA_helicase_N/primase_C"/>
</dbReference>
<dbReference type="PANTHER" id="PTHR30153">
    <property type="entry name" value="REPLICATIVE DNA HELICASE DNAB"/>
    <property type="match status" value="1"/>
</dbReference>
<dbReference type="PROSITE" id="PS51199">
    <property type="entry name" value="SF4_HELICASE"/>
    <property type="match status" value="1"/>
</dbReference>
<evidence type="ECO:0000256" key="1">
    <source>
        <dbReference type="SAM" id="MobiDB-lite"/>
    </source>
</evidence>
<evidence type="ECO:0000313" key="3">
    <source>
        <dbReference type="EMBL" id="CBI09032.1"/>
    </source>
</evidence>
<dbReference type="Gene3D" id="1.10.860.10">
    <property type="entry name" value="DNAb Helicase, Chain A"/>
    <property type="match status" value="1"/>
</dbReference>
<feature type="region of interest" description="Disordered" evidence="1">
    <location>
        <begin position="165"/>
        <end position="187"/>
    </location>
</feature>